<dbReference type="PROSITE" id="PS00893">
    <property type="entry name" value="NUDIX_BOX"/>
    <property type="match status" value="1"/>
</dbReference>
<evidence type="ECO:0000313" key="8">
    <source>
        <dbReference type="EMBL" id="PIS05784.1"/>
    </source>
</evidence>
<comment type="similarity">
    <text evidence="1 6">Belongs to the Nudix hydrolase family.</text>
</comment>
<dbReference type="CDD" id="cd03428">
    <property type="entry name" value="NUDIX_Ap4A_Nudt2"/>
    <property type="match status" value="1"/>
</dbReference>
<proteinExistence type="inferred from homology"/>
<dbReference type="Gene3D" id="3.90.79.10">
    <property type="entry name" value="Nucleoside Triphosphate Pyrophosphohydrolase"/>
    <property type="match status" value="1"/>
</dbReference>
<dbReference type="GO" id="GO:0006167">
    <property type="term" value="P:AMP biosynthetic process"/>
    <property type="evidence" value="ECO:0007669"/>
    <property type="project" value="TreeGrafter"/>
</dbReference>
<protein>
    <recommendedName>
        <fullName evidence="2">Bis(5'-nucleosyl)-tetraphosphatase [asymmetrical]</fullName>
    </recommendedName>
    <alternativeName>
        <fullName evidence="5">Diadenosine 5',5'''-P1,P4-tetraphosphate asymmetrical hydrolase</fullName>
    </alternativeName>
</protein>
<dbReference type="InterPro" id="IPR015797">
    <property type="entry name" value="NUDIX_hydrolase-like_dom_sf"/>
</dbReference>
<dbReference type="PRINTS" id="PR00502">
    <property type="entry name" value="NUDIXFAMILY"/>
</dbReference>
<dbReference type="InterPro" id="IPR000086">
    <property type="entry name" value="NUDIX_hydrolase_dom"/>
</dbReference>
<dbReference type="EMBL" id="PEZY01000012">
    <property type="protein sequence ID" value="PIS05784.1"/>
    <property type="molecule type" value="Genomic_DNA"/>
</dbReference>
<organism evidence="8 9">
    <name type="scientific">Candidatus Buchananbacteria bacterium CG10_big_fil_rev_8_21_14_0_10_33_19</name>
    <dbReference type="NCBI Taxonomy" id="1974525"/>
    <lineage>
        <taxon>Bacteria</taxon>
        <taxon>Candidatus Buchananiibacteriota</taxon>
    </lineage>
</organism>
<dbReference type="PANTHER" id="PTHR21340">
    <property type="entry name" value="DIADENOSINE 5,5-P1,P4-TETRAPHOSPHATE PYROPHOSPHOHYDROLASE MUTT"/>
    <property type="match status" value="1"/>
</dbReference>
<accession>A0A2H0W387</accession>
<dbReference type="GO" id="GO:0004081">
    <property type="term" value="F:bis(5'-nucleosyl)-tetraphosphatase (asymmetrical) activity"/>
    <property type="evidence" value="ECO:0007669"/>
    <property type="project" value="TreeGrafter"/>
</dbReference>
<sequence>MIREKSVGIILFRYNNRDKEIQYLVLYHRGTYWNFPKGKVETGESEIETAKRELMEETGISNIQPVKGWRQQTNFFFKEDRGGKQELIKKDFILYLAKMPKDAEVKISGEHNGFAWFNYKVAGKYLKFKSLKEIMQEADSYVSKQIEEYRKRKSNQRKKK</sequence>
<evidence type="ECO:0000256" key="1">
    <source>
        <dbReference type="ARBA" id="ARBA00005582"/>
    </source>
</evidence>
<dbReference type="InterPro" id="IPR051325">
    <property type="entry name" value="Nudix_hydrolase_domain"/>
</dbReference>
<evidence type="ECO:0000256" key="2">
    <source>
        <dbReference type="ARBA" id="ARBA00018911"/>
    </source>
</evidence>
<evidence type="ECO:0000256" key="3">
    <source>
        <dbReference type="ARBA" id="ARBA00022741"/>
    </source>
</evidence>
<keyword evidence="4 6" id="KW-0378">Hydrolase</keyword>
<dbReference type="InterPro" id="IPR020476">
    <property type="entry name" value="Nudix_hydrolase"/>
</dbReference>
<gene>
    <name evidence="8" type="ORF">COT80_03380</name>
</gene>
<dbReference type="GO" id="GO:0006754">
    <property type="term" value="P:ATP biosynthetic process"/>
    <property type="evidence" value="ECO:0007669"/>
    <property type="project" value="TreeGrafter"/>
</dbReference>
<dbReference type="InterPro" id="IPR003565">
    <property type="entry name" value="Tetra_PHTase"/>
</dbReference>
<dbReference type="InterPro" id="IPR020084">
    <property type="entry name" value="NUDIX_hydrolase_CS"/>
</dbReference>
<evidence type="ECO:0000256" key="4">
    <source>
        <dbReference type="ARBA" id="ARBA00022801"/>
    </source>
</evidence>
<keyword evidence="3" id="KW-0547">Nucleotide-binding</keyword>
<evidence type="ECO:0000256" key="6">
    <source>
        <dbReference type="RuleBase" id="RU003476"/>
    </source>
</evidence>
<dbReference type="Proteomes" id="UP000229056">
    <property type="component" value="Unassembled WGS sequence"/>
</dbReference>
<dbReference type="SUPFAM" id="SSF55811">
    <property type="entry name" value="Nudix"/>
    <property type="match status" value="1"/>
</dbReference>
<name>A0A2H0W387_9BACT</name>
<evidence type="ECO:0000256" key="5">
    <source>
        <dbReference type="ARBA" id="ARBA00032644"/>
    </source>
</evidence>
<reference evidence="9" key="1">
    <citation type="submission" date="2017-09" db="EMBL/GenBank/DDBJ databases">
        <title>Depth-based differentiation of microbial function through sediment-hosted aquifers and enrichment of novel symbionts in the deep terrestrial subsurface.</title>
        <authorList>
            <person name="Probst A.J."/>
            <person name="Ladd B."/>
            <person name="Jarett J.K."/>
            <person name="Geller-Mcgrath D.E."/>
            <person name="Sieber C.M.K."/>
            <person name="Emerson J.B."/>
            <person name="Anantharaman K."/>
            <person name="Thomas B.C."/>
            <person name="Malmstrom R."/>
            <person name="Stieglmeier M."/>
            <person name="Klingl A."/>
            <person name="Woyke T."/>
            <person name="Ryan C.M."/>
            <person name="Banfield J.F."/>
        </authorList>
    </citation>
    <scope>NUCLEOTIDE SEQUENCE [LARGE SCALE GENOMIC DNA]</scope>
</reference>
<evidence type="ECO:0000313" key="9">
    <source>
        <dbReference type="Proteomes" id="UP000229056"/>
    </source>
</evidence>
<comment type="caution">
    <text evidence="8">The sequence shown here is derived from an EMBL/GenBank/DDBJ whole genome shotgun (WGS) entry which is preliminary data.</text>
</comment>
<dbReference type="Pfam" id="PF00293">
    <property type="entry name" value="NUDIX"/>
    <property type="match status" value="1"/>
</dbReference>
<dbReference type="AlphaFoldDB" id="A0A2H0W387"/>
<dbReference type="PROSITE" id="PS51462">
    <property type="entry name" value="NUDIX"/>
    <property type="match status" value="1"/>
</dbReference>
<dbReference type="PANTHER" id="PTHR21340:SF0">
    <property type="entry name" value="BIS(5'-NUCLEOSYL)-TETRAPHOSPHATASE [ASYMMETRICAL]"/>
    <property type="match status" value="1"/>
</dbReference>
<dbReference type="GO" id="GO:0000166">
    <property type="term" value="F:nucleotide binding"/>
    <property type="evidence" value="ECO:0007669"/>
    <property type="project" value="UniProtKB-KW"/>
</dbReference>
<evidence type="ECO:0000259" key="7">
    <source>
        <dbReference type="PROSITE" id="PS51462"/>
    </source>
</evidence>
<feature type="domain" description="Nudix hydrolase" evidence="7">
    <location>
        <begin position="2"/>
        <end position="139"/>
    </location>
</feature>